<feature type="chain" id="PRO_5017011777" evidence="1">
    <location>
        <begin position="26"/>
        <end position="403"/>
    </location>
</feature>
<evidence type="ECO:0000313" key="3">
    <source>
        <dbReference type="Proteomes" id="UP000254597"/>
    </source>
</evidence>
<protein>
    <submittedName>
        <fullName evidence="2">TraF protein</fullName>
    </submittedName>
</protein>
<dbReference type="Gene3D" id="2.40.160.60">
    <property type="entry name" value="Outer membrane protein transport protein (OMPP1/FadL/TodX)"/>
    <property type="match status" value="1"/>
</dbReference>
<name>A0A379QFM0_SALER</name>
<proteinExistence type="predicted"/>
<feature type="signal peptide" evidence="1">
    <location>
        <begin position="1"/>
        <end position="25"/>
    </location>
</feature>
<dbReference type="EMBL" id="UGWP01000004">
    <property type="protein sequence ID" value="SUF55867.1"/>
    <property type="molecule type" value="Genomic_DNA"/>
</dbReference>
<evidence type="ECO:0000313" key="2">
    <source>
        <dbReference type="EMBL" id="SUF55867.1"/>
    </source>
</evidence>
<keyword evidence="1" id="KW-0732">Signal</keyword>
<dbReference type="InterPro" id="IPR032811">
    <property type="entry name" value="Put_conjugal_transfer"/>
</dbReference>
<evidence type="ECO:0000256" key="1">
    <source>
        <dbReference type="SAM" id="SignalP"/>
    </source>
</evidence>
<gene>
    <name evidence="2" type="ORF">NCTC10252_01078</name>
</gene>
<accession>A0A379QFM0</accession>
<dbReference type="Proteomes" id="UP000254597">
    <property type="component" value="Unassembled WGS sequence"/>
</dbReference>
<organism evidence="2 3">
    <name type="scientific">Salmonella enterica</name>
    <name type="common">Salmonella choleraesuis</name>
    <dbReference type="NCBI Taxonomy" id="28901"/>
    <lineage>
        <taxon>Bacteria</taxon>
        <taxon>Pseudomonadati</taxon>
        <taxon>Pseudomonadota</taxon>
        <taxon>Gammaproteobacteria</taxon>
        <taxon>Enterobacterales</taxon>
        <taxon>Enterobacteriaceae</taxon>
        <taxon>Salmonella</taxon>
    </lineage>
</organism>
<dbReference type="Pfam" id="PF13729">
    <property type="entry name" value="TraF_2"/>
    <property type="match status" value="1"/>
</dbReference>
<sequence length="403" mass="43377">MKINFRQYSLMSLSVFIAFSGISHAATTYMEARNDAMGGTGVASSHYGTAALANPALLTHFGASDDFSLILPSVGVQVSDPNNLQNGVDDVSDAWDRYDDELSGGNISPGTAADLRNQLTKFKNTHASAQASVGVVATVPNNVVPFALMVKSWGTATVDGKVSDHDLQYLDDVANGKIIPTDADRDALTSRAYGRAAVVSDVGVAMAREFESNGFKYSVGVTPKYQRVDLFNYNVTVQNYDSHDFRSSDYRNTTTGFNADIGFATDLNANWTLGLVAQNIVPRSIDTKEVNGLKETFKIRPQVTAGASWHNTLVTTALDVDLTPASGFTSDKKRQFASLGAEFNAWKWAQLRAGYRQNMSSSEGSTFTAGIGFSPFDVMHLDLTGLVGTDRTYGAVAQLSVTF</sequence>
<dbReference type="AlphaFoldDB" id="A0A379QFM0"/>
<reference evidence="2 3" key="1">
    <citation type="submission" date="2018-06" db="EMBL/GenBank/DDBJ databases">
        <authorList>
            <consortium name="Pathogen Informatics"/>
            <person name="Doyle S."/>
        </authorList>
    </citation>
    <scope>NUCLEOTIDE SEQUENCE [LARGE SCALE GENOMIC DNA]</scope>
    <source>
        <strain evidence="2 3">NCTC10252</strain>
    </source>
</reference>